<feature type="transmembrane region" description="Helical" evidence="7">
    <location>
        <begin position="356"/>
        <end position="377"/>
    </location>
</feature>
<feature type="transmembrane region" description="Helical" evidence="7">
    <location>
        <begin position="140"/>
        <end position="162"/>
    </location>
</feature>
<evidence type="ECO:0000256" key="2">
    <source>
        <dbReference type="ARBA" id="ARBA00022448"/>
    </source>
</evidence>
<feature type="transmembrane region" description="Helical" evidence="7">
    <location>
        <begin position="174"/>
        <end position="198"/>
    </location>
</feature>
<evidence type="ECO:0000256" key="4">
    <source>
        <dbReference type="ARBA" id="ARBA00022989"/>
    </source>
</evidence>
<feature type="transmembrane region" description="Helical" evidence="7">
    <location>
        <begin position="106"/>
        <end position="128"/>
    </location>
</feature>
<comment type="caution">
    <text evidence="9">The sequence shown here is derived from an EMBL/GenBank/DDBJ whole genome shotgun (WGS) entry which is preliminary data.</text>
</comment>
<keyword evidence="2" id="KW-0813">Transport</keyword>
<dbReference type="InterPro" id="IPR016152">
    <property type="entry name" value="PTrfase/Anion_transptr"/>
</dbReference>
<dbReference type="Gene3D" id="1.20.1530.20">
    <property type="match status" value="1"/>
</dbReference>
<dbReference type="InterPro" id="IPR050794">
    <property type="entry name" value="CPA2_transporter"/>
</dbReference>
<evidence type="ECO:0000313" key="9">
    <source>
        <dbReference type="EMBL" id="TKJ40565.1"/>
    </source>
</evidence>
<dbReference type="InterPro" id="IPR038770">
    <property type="entry name" value="Na+/solute_symporter_sf"/>
</dbReference>
<dbReference type="GO" id="GO:0015297">
    <property type="term" value="F:antiporter activity"/>
    <property type="evidence" value="ECO:0007669"/>
    <property type="project" value="InterPro"/>
</dbReference>
<proteinExistence type="predicted"/>
<name>A0A532V024_UNCT6</name>
<evidence type="ECO:0000313" key="10">
    <source>
        <dbReference type="Proteomes" id="UP000317778"/>
    </source>
</evidence>
<dbReference type="InterPro" id="IPR006153">
    <property type="entry name" value="Cation/H_exchanger_TM"/>
</dbReference>
<evidence type="ECO:0000256" key="3">
    <source>
        <dbReference type="ARBA" id="ARBA00022692"/>
    </source>
</evidence>
<dbReference type="EMBL" id="NJBO01000017">
    <property type="protein sequence ID" value="TKJ40565.1"/>
    <property type="molecule type" value="Genomic_DNA"/>
</dbReference>
<dbReference type="PROSITE" id="PS51094">
    <property type="entry name" value="PTS_EIIA_TYPE_2"/>
    <property type="match status" value="1"/>
</dbReference>
<dbReference type="GO" id="GO:0016020">
    <property type="term" value="C:membrane"/>
    <property type="evidence" value="ECO:0007669"/>
    <property type="project" value="UniProtKB-SubCell"/>
</dbReference>
<dbReference type="PANTHER" id="PTHR32468:SF0">
    <property type="entry name" value="K(+)_H(+) ANTIPORTER 1"/>
    <property type="match status" value="1"/>
</dbReference>
<dbReference type="AlphaFoldDB" id="A0A532V024"/>
<evidence type="ECO:0000256" key="5">
    <source>
        <dbReference type="ARBA" id="ARBA00023065"/>
    </source>
</evidence>
<feature type="transmembrane region" description="Helical" evidence="7">
    <location>
        <begin position="78"/>
        <end position="100"/>
    </location>
</feature>
<keyword evidence="6 7" id="KW-0472">Membrane</keyword>
<feature type="transmembrane region" description="Helical" evidence="7">
    <location>
        <begin position="35"/>
        <end position="57"/>
    </location>
</feature>
<feature type="transmembrane region" description="Helical" evidence="7">
    <location>
        <begin position="323"/>
        <end position="344"/>
    </location>
</feature>
<feature type="transmembrane region" description="Helical" evidence="7">
    <location>
        <begin position="298"/>
        <end position="317"/>
    </location>
</feature>
<dbReference type="Pfam" id="PF00999">
    <property type="entry name" value="Na_H_Exchanger"/>
    <property type="match status" value="1"/>
</dbReference>
<keyword evidence="3 7" id="KW-0812">Transmembrane</keyword>
<evidence type="ECO:0000256" key="6">
    <source>
        <dbReference type="ARBA" id="ARBA00023136"/>
    </source>
</evidence>
<gene>
    <name evidence="9" type="ORF">CEE36_09255</name>
</gene>
<protein>
    <recommendedName>
        <fullName evidence="8">PTS EIIA type-2 domain-containing protein</fullName>
    </recommendedName>
</protein>
<dbReference type="InterPro" id="IPR002178">
    <property type="entry name" value="PTS_EIIA_type-2_dom"/>
</dbReference>
<feature type="transmembrane region" description="Helical" evidence="7">
    <location>
        <begin position="246"/>
        <end position="277"/>
    </location>
</feature>
<dbReference type="Pfam" id="PF00359">
    <property type="entry name" value="PTS_EIIA_2"/>
    <property type="match status" value="1"/>
</dbReference>
<dbReference type="Gene3D" id="3.40.930.10">
    <property type="entry name" value="Mannitol-specific EII, Chain A"/>
    <property type="match status" value="1"/>
</dbReference>
<keyword evidence="5" id="KW-0406">Ion transport</keyword>
<evidence type="ECO:0000259" key="8">
    <source>
        <dbReference type="PROSITE" id="PS51094"/>
    </source>
</evidence>
<dbReference type="GO" id="GO:1902600">
    <property type="term" value="P:proton transmembrane transport"/>
    <property type="evidence" value="ECO:0007669"/>
    <property type="project" value="InterPro"/>
</dbReference>
<keyword evidence="4 7" id="KW-1133">Transmembrane helix</keyword>
<feature type="transmembrane region" description="Helical" evidence="7">
    <location>
        <begin position="205"/>
        <end position="226"/>
    </location>
</feature>
<organism evidence="9 10">
    <name type="scientific">candidate division TA06 bacterium B3_TA06</name>
    <dbReference type="NCBI Taxonomy" id="2012487"/>
    <lineage>
        <taxon>Bacteria</taxon>
        <taxon>Bacteria division TA06</taxon>
    </lineage>
</organism>
<feature type="transmembrane region" description="Helical" evidence="7">
    <location>
        <begin position="389"/>
        <end position="409"/>
    </location>
</feature>
<dbReference type="SUPFAM" id="SSF55804">
    <property type="entry name" value="Phoshotransferase/anion transport protein"/>
    <property type="match status" value="1"/>
</dbReference>
<accession>A0A532V024</accession>
<reference evidence="9 10" key="1">
    <citation type="submission" date="2017-06" db="EMBL/GenBank/DDBJ databases">
        <title>Novel microbial phyla capable of carbon fixation and sulfur reduction in deep-sea sediments.</title>
        <authorList>
            <person name="Huang J."/>
            <person name="Baker B."/>
            <person name="Wang Y."/>
        </authorList>
    </citation>
    <scope>NUCLEOTIDE SEQUENCE [LARGE SCALE GENOMIC DNA]</scope>
    <source>
        <strain evidence="9">B3_TA06</strain>
    </source>
</reference>
<dbReference type="PANTHER" id="PTHR32468">
    <property type="entry name" value="CATION/H + ANTIPORTER"/>
    <property type="match status" value="1"/>
</dbReference>
<evidence type="ECO:0000256" key="1">
    <source>
        <dbReference type="ARBA" id="ARBA00004141"/>
    </source>
</evidence>
<dbReference type="CDD" id="cd00211">
    <property type="entry name" value="PTS_IIA_fru"/>
    <property type="match status" value="1"/>
</dbReference>
<dbReference type="Proteomes" id="UP000317778">
    <property type="component" value="Unassembled WGS sequence"/>
</dbReference>
<comment type="subcellular location">
    <subcellularLocation>
        <location evidence="1">Membrane</location>
        <topology evidence="1">Multi-pass membrane protein</topology>
    </subcellularLocation>
</comment>
<evidence type="ECO:0000256" key="7">
    <source>
        <dbReference type="SAM" id="Phobius"/>
    </source>
</evidence>
<sequence length="575" mass="62305">MSFLSEHNILIFLLQIVLLLFAARAAGELFRKLKQPALVGEMLVGIIFGPTILSRLLPGVQTFLFPADPIQHSMLQTVSWLGVLFLLLVTGFEVEISAIWKQRRSSLTIGFVGVLLPMLMGIGLAFLLPERYMVDPDRKLVFVLFMGTAMAISAIPIIAKVLHDLDILKSDIGLTIISAFTVNDILGWVAFTMVLGLATQQRINWLSMLRVFGGTAVFIAFSLTWGRKLVNRAVKWINTSWLPKPGSVLTFVVLLGGLCGALTQLIGIHAAFGFLVAGVMAGGAPAISERNRETISQMVYAVFVPLFFVSIGLRVDFLANFDWLLVSTVTAVAIGGKLVGAWLGARMSGIPQRDSFAIGIAHTPGGAMEILIGVLALEFGLINLVVFEAIVVAAVVSSILVGPLLSLSLQLRRAFNALKYLLSDAVVFNLAGDTPLKVIAELCRSISTHDGTPGAGEACAAVSAREEIMGTGMEKGIAIPHARMQGLSQPIFTLGRSTKGIEWNTTDGLPVKLVFLILTPDPDKDDMQVKILASIARVLEDEKVRSGMLEARDREGMLAIFTSALRRDRMMRARR</sequence>
<feature type="domain" description="PTS EIIA type-2" evidence="8">
    <location>
        <begin position="419"/>
        <end position="564"/>
    </location>
</feature>